<protein>
    <submittedName>
        <fullName evidence="2">Heavy metal transport/detoxification protein</fullName>
    </submittedName>
</protein>
<dbReference type="PROSITE" id="PS50846">
    <property type="entry name" value="HMA_2"/>
    <property type="match status" value="1"/>
</dbReference>
<reference evidence="2" key="2">
    <citation type="submission" date="2020-09" db="EMBL/GenBank/DDBJ databases">
        <authorList>
            <person name="Sun Q."/>
            <person name="Kim S."/>
        </authorList>
    </citation>
    <scope>NUCLEOTIDE SEQUENCE</scope>
    <source>
        <strain evidence="2">KCTC 23310</strain>
    </source>
</reference>
<dbReference type="SUPFAM" id="SSF55008">
    <property type="entry name" value="HMA, heavy metal-associated domain"/>
    <property type="match status" value="1"/>
</dbReference>
<dbReference type="RefSeq" id="WP_189411788.1">
    <property type="nucleotide sequence ID" value="NZ_BMYJ01000006.1"/>
</dbReference>
<dbReference type="InterPro" id="IPR006121">
    <property type="entry name" value="HMA_dom"/>
</dbReference>
<sequence>MTRLSIPDMSCGHCRASVTEALTKLPGVTALALDGEARIADVQGDAPAEALLAALNKIGFPAKTLPL</sequence>
<dbReference type="InterPro" id="IPR036163">
    <property type="entry name" value="HMA_dom_sf"/>
</dbReference>
<dbReference type="Gene3D" id="3.30.70.100">
    <property type="match status" value="1"/>
</dbReference>
<accession>A0A918TSU8</accession>
<dbReference type="CDD" id="cd00371">
    <property type="entry name" value="HMA"/>
    <property type="match status" value="1"/>
</dbReference>
<feature type="domain" description="HMA" evidence="1">
    <location>
        <begin position="1"/>
        <end position="63"/>
    </location>
</feature>
<evidence type="ECO:0000313" key="2">
    <source>
        <dbReference type="EMBL" id="GHC58526.1"/>
    </source>
</evidence>
<organism evidence="2 3">
    <name type="scientific">Neogemmobacter tilapiae</name>
    <dbReference type="NCBI Taxonomy" id="875041"/>
    <lineage>
        <taxon>Bacteria</taxon>
        <taxon>Pseudomonadati</taxon>
        <taxon>Pseudomonadota</taxon>
        <taxon>Alphaproteobacteria</taxon>
        <taxon>Rhodobacterales</taxon>
        <taxon>Paracoccaceae</taxon>
        <taxon>Neogemmobacter</taxon>
    </lineage>
</organism>
<evidence type="ECO:0000259" key="1">
    <source>
        <dbReference type="PROSITE" id="PS50846"/>
    </source>
</evidence>
<comment type="caution">
    <text evidence="2">The sequence shown here is derived from an EMBL/GenBank/DDBJ whole genome shotgun (WGS) entry which is preliminary data.</text>
</comment>
<name>A0A918TSU8_9RHOB</name>
<evidence type="ECO:0000313" key="3">
    <source>
        <dbReference type="Proteomes" id="UP000638981"/>
    </source>
</evidence>
<dbReference type="GO" id="GO:0046872">
    <property type="term" value="F:metal ion binding"/>
    <property type="evidence" value="ECO:0007669"/>
    <property type="project" value="InterPro"/>
</dbReference>
<gene>
    <name evidence="2" type="ORF">GCM10007315_22770</name>
</gene>
<proteinExistence type="predicted"/>
<keyword evidence="3" id="KW-1185">Reference proteome</keyword>
<reference evidence="2" key="1">
    <citation type="journal article" date="2014" name="Int. J. Syst. Evol. Microbiol.">
        <title>Complete genome sequence of Corynebacterium casei LMG S-19264T (=DSM 44701T), isolated from a smear-ripened cheese.</title>
        <authorList>
            <consortium name="US DOE Joint Genome Institute (JGI-PGF)"/>
            <person name="Walter F."/>
            <person name="Albersmeier A."/>
            <person name="Kalinowski J."/>
            <person name="Ruckert C."/>
        </authorList>
    </citation>
    <scope>NUCLEOTIDE SEQUENCE</scope>
    <source>
        <strain evidence="2">KCTC 23310</strain>
    </source>
</reference>
<dbReference type="AlphaFoldDB" id="A0A918TSU8"/>
<dbReference type="Pfam" id="PF00403">
    <property type="entry name" value="HMA"/>
    <property type="match status" value="1"/>
</dbReference>
<dbReference type="Proteomes" id="UP000638981">
    <property type="component" value="Unassembled WGS sequence"/>
</dbReference>
<dbReference type="EMBL" id="BMYJ01000006">
    <property type="protein sequence ID" value="GHC58526.1"/>
    <property type="molecule type" value="Genomic_DNA"/>
</dbReference>